<feature type="domain" description="Integrase p58-like C-terminal" evidence="1">
    <location>
        <begin position="445"/>
        <end position="476"/>
    </location>
</feature>
<accession>A0A8W8P4S0</accession>
<dbReference type="Pfam" id="PF22938">
    <property type="entry name" value="Integrase_p58_C"/>
    <property type="match status" value="1"/>
</dbReference>
<evidence type="ECO:0000313" key="2">
    <source>
        <dbReference type="EnsemblMetazoa" id="G9878.1:cds"/>
    </source>
</evidence>
<dbReference type="AlphaFoldDB" id="A0A8W8P4S0"/>
<evidence type="ECO:0000259" key="1">
    <source>
        <dbReference type="Pfam" id="PF22938"/>
    </source>
</evidence>
<reference evidence="2" key="1">
    <citation type="submission" date="2022-08" db="UniProtKB">
        <authorList>
            <consortium name="EnsemblMetazoa"/>
        </authorList>
    </citation>
    <scope>IDENTIFICATION</scope>
    <source>
        <strain evidence="2">05x7-T-G4-1.051#20</strain>
    </source>
</reference>
<sequence>MAADVKPRLRDEERTLVDVNNREITIYGHAEIPVTFGSVKCSLPVVVCDVLNEGILGQDFLMKNVQKLDLQKMMLITDQGNIQCWTGGEAVMVCSVAVKQTVIIPPETRSVIPITIPKKDHLAELGLVETPATVISQKNFSLIPGIVDTKSQDLQAVIQNFSSNPITLYPNMKLGTCESYYEKSPAGNCCRVAEPPTTSTNTTSGLPEHLVDLMTRSTKHLDFEESLKLEKLLIKFQSVFATSSDDLGRTDLVQHTINTGPANPIRQCPRRLPFGKREQTNDDIESQTENVGDETNPYAEVGHVCVITRGQQRTSGPTTPPNTVTLPGWEPVQFRQLQLQDKNISPIMTLLDDGRNNTMPLEAVVCSPSTVNETEPDDYITDLQTKLQSIHELARQNLKTSAERQKRYYDIKSSRFSLPIGQLVWLYEPLQKKGVCKKLSCPWSGPCVVIEKIDDTTYRVKRSPRKEAKLYHIDRLSVYKGRDVPAWIKRLLIEINGNGFVDT</sequence>
<name>A0A8W8P4S0_MAGGI</name>
<protein>
    <recommendedName>
        <fullName evidence="1">Integrase p58-like C-terminal domain-containing protein</fullName>
    </recommendedName>
</protein>
<proteinExistence type="predicted"/>
<keyword evidence="3" id="KW-1185">Reference proteome</keyword>
<evidence type="ECO:0000313" key="3">
    <source>
        <dbReference type="Proteomes" id="UP000005408"/>
    </source>
</evidence>
<organism evidence="2 3">
    <name type="scientific">Magallana gigas</name>
    <name type="common">Pacific oyster</name>
    <name type="synonym">Crassostrea gigas</name>
    <dbReference type="NCBI Taxonomy" id="29159"/>
    <lineage>
        <taxon>Eukaryota</taxon>
        <taxon>Metazoa</taxon>
        <taxon>Spiralia</taxon>
        <taxon>Lophotrochozoa</taxon>
        <taxon>Mollusca</taxon>
        <taxon>Bivalvia</taxon>
        <taxon>Autobranchia</taxon>
        <taxon>Pteriomorphia</taxon>
        <taxon>Ostreida</taxon>
        <taxon>Ostreoidea</taxon>
        <taxon>Ostreidae</taxon>
        <taxon>Magallana</taxon>
    </lineage>
</organism>
<dbReference type="EnsemblMetazoa" id="G9878.1">
    <property type="protein sequence ID" value="G9878.1:cds"/>
    <property type="gene ID" value="G9878"/>
</dbReference>
<dbReference type="InterPro" id="IPR054465">
    <property type="entry name" value="Integrase_p58-like_C"/>
</dbReference>
<dbReference type="Proteomes" id="UP000005408">
    <property type="component" value="Unassembled WGS sequence"/>
</dbReference>